<evidence type="ECO:0000313" key="3">
    <source>
        <dbReference type="Proteomes" id="UP000095401"/>
    </source>
</evidence>
<evidence type="ECO:0008006" key="4">
    <source>
        <dbReference type="Google" id="ProtNLM"/>
    </source>
</evidence>
<feature type="transmembrane region" description="Helical" evidence="1">
    <location>
        <begin position="158"/>
        <end position="177"/>
    </location>
</feature>
<organism evidence="2 3">
    <name type="scientific">Acidihalobacter yilgarnensis</name>
    <dbReference type="NCBI Taxonomy" id="2819280"/>
    <lineage>
        <taxon>Bacteria</taxon>
        <taxon>Pseudomonadati</taxon>
        <taxon>Pseudomonadota</taxon>
        <taxon>Gammaproteobacteria</taxon>
        <taxon>Chromatiales</taxon>
        <taxon>Ectothiorhodospiraceae</taxon>
        <taxon>Acidihalobacter</taxon>
    </lineage>
</organism>
<evidence type="ECO:0000256" key="1">
    <source>
        <dbReference type="SAM" id="Phobius"/>
    </source>
</evidence>
<dbReference type="EMBL" id="CP017415">
    <property type="protein sequence ID" value="AOU99278.1"/>
    <property type="molecule type" value="Genomic_DNA"/>
</dbReference>
<feature type="transmembrane region" description="Helical" evidence="1">
    <location>
        <begin position="127"/>
        <end position="146"/>
    </location>
</feature>
<feature type="transmembrane region" description="Helical" evidence="1">
    <location>
        <begin position="20"/>
        <end position="40"/>
    </location>
</feature>
<keyword evidence="3" id="KW-1185">Reference proteome</keyword>
<dbReference type="Proteomes" id="UP000095401">
    <property type="component" value="Chromosome"/>
</dbReference>
<feature type="transmembrane region" description="Helical" evidence="1">
    <location>
        <begin position="52"/>
        <end position="68"/>
    </location>
</feature>
<keyword evidence="1" id="KW-0812">Transmembrane</keyword>
<keyword evidence="1" id="KW-0472">Membrane</keyword>
<evidence type="ECO:0000313" key="2">
    <source>
        <dbReference type="EMBL" id="AOU99278.1"/>
    </source>
</evidence>
<feature type="transmembrane region" description="Helical" evidence="1">
    <location>
        <begin position="74"/>
        <end position="91"/>
    </location>
</feature>
<sequence>MMRFWPLLVLMYPLTAHLSIVYGVPLPAALLLVTVLSLSFRQAMARRDRTNVLMLTLYAVFTLMMVEWTGLRGALYLPPVVMNASVAYLFARSLMPGRTDLITLIATHVEPEVTPAMQRYARRACWAWMYFSASLAIAAAILALYAPIEIWSWSTNVLNYLLIAGFFIGEWLVRMWVLGRNQTAGPLATLRAMSSFDYKQLLQT</sequence>
<dbReference type="RefSeq" id="WP_070079628.1">
    <property type="nucleotide sequence ID" value="NZ_CP017415.1"/>
</dbReference>
<gene>
    <name evidence="2" type="ORF">BI364_16250</name>
</gene>
<dbReference type="AlphaFoldDB" id="A0A1D8IRV9"/>
<keyword evidence="1" id="KW-1133">Transmembrane helix</keyword>
<accession>A0A1D8IRV9</accession>
<dbReference type="KEGG" id="aprs:BI364_16250"/>
<name>A0A1D8IRV9_9GAMM</name>
<reference evidence="3" key="1">
    <citation type="submission" date="2016-09" db="EMBL/GenBank/DDBJ databases">
        <title>Acidihalobacter prosperus F5.</title>
        <authorList>
            <person name="Khaleque H.N."/>
            <person name="Ramsay J.P."/>
            <person name="Kaksonen A.H."/>
            <person name="Boxall N.J."/>
            <person name="Watkin E.L.J."/>
        </authorList>
    </citation>
    <scope>NUCLEOTIDE SEQUENCE [LARGE SCALE GENOMIC DNA]</scope>
    <source>
        <strain evidence="3">F5</strain>
    </source>
</reference>
<proteinExistence type="predicted"/>
<protein>
    <recommendedName>
        <fullName evidence="4">Ketosynthase</fullName>
    </recommendedName>
</protein>